<protein>
    <recommendedName>
        <fullName evidence="2">ATP-dependent helicase C-terminal domain-containing protein</fullName>
    </recommendedName>
</protein>
<dbReference type="SMART" id="SM00491">
    <property type="entry name" value="HELICc2"/>
    <property type="match status" value="1"/>
</dbReference>
<name>A0A135L3N7_9BACI</name>
<organism evidence="3 4">
    <name type="scientific">Tepidibacillus decaturensis</name>
    <dbReference type="NCBI Taxonomy" id="1413211"/>
    <lineage>
        <taxon>Bacteria</taxon>
        <taxon>Bacillati</taxon>
        <taxon>Bacillota</taxon>
        <taxon>Bacilli</taxon>
        <taxon>Bacillales</taxon>
        <taxon>Bacillaceae</taxon>
        <taxon>Tepidibacillus</taxon>
    </lineage>
</organism>
<dbReference type="Proteomes" id="UP000070352">
    <property type="component" value="Unassembled WGS sequence"/>
</dbReference>
<dbReference type="Pfam" id="PF13307">
    <property type="entry name" value="Helicase_C_2"/>
    <property type="match status" value="1"/>
</dbReference>
<dbReference type="STRING" id="1413211.U473_05985"/>
<gene>
    <name evidence="3" type="ORF">U473_05985</name>
</gene>
<dbReference type="GO" id="GO:0003678">
    <property type="term" value="F:DNA helicase activity"/>
    <property type="evidence" value="ECO:0007669"/>
    <property type="project" value="TreeGrafter"/>
</dbReference>
<dbReference type="InterPro" id="IPR006555">
    <property type="entry name" value="ATP-dep_Helicase_C"/>
</dbReference>
<comment type="caution">
    <text evidence="3">The sequence shown here is derived from an EMBL/GenBank/DDBJ whole genome shotgun (WGS) entry which is preliminary data.</text>
</comment>
<dbReference type="GO" id="GO:0016818">
    <property type="term" value="F:hydrolase activity, acting on acid anhydrides, in phosphorus-containing anhydrides"/>
    <property type="evidence" value="ECO:0007669"/>
    <property type="project" value="InterPro"/>
</dbReference>
<comment type="similarity">
    <text evidence="1">Belongs to the helicase family. DinG subfamily.</text>
</comment>
<sequence length="192" mass="21715">MAKDIADVAISLSGKVLVLFTSHSMLQRTHTLLKEILAPFQIKVLGHGIDSNSRSKLTTMFTENPNTILLGTSSFWEGVDVPGEALSALVIVRLPFTPPNHPINEAKTEKLKENHKNPFMELSVPQAIIRFKQGFGRLIRTKKDKGVVIIFDRRVVESRYGKSFIKSLPPVDIKYQPFTKIIAFIEDWMQKE</sequence>
<feature type="domain" description="ATP-dependent helicase C-terminal" evidence="2">
    <location>
        <begin position="23"/>
        <end position="157"/>
    </location>
</feature>
<keyword evidence="4" id="KW-1185">Reference proteome</keyword>
<reference evidence="3 4" key="1">
    <citation type="submission" date="2016-02" db="EMBL/GenBank/DDBJ databases">
        <title>Draft Genome for Tepidibacillus decaturensis nov. sp. Strain Z9, an Anaerobic, Moderately Thermophilic and Heterotrophic Bacterium from Deep Subsurface of the Illinois Basin, USA.</title>
        <authorList>
            <person name="Dong Y."/>
            <person name="Chang J.Y."/>
            <person name="Sanford R."/>
            <person name="Fouke B.W."/>
        </authorList>
    </citation>
    <scope>NUCLEOTIDE SEQUENCE [LARGE SCALE GENOMIC DNA]</scope>
    <source>
        <strain evidence="3 4">Z9</strain>
    </source>
</reference>
<dbReference type="AlphaFoldDB" id="A0A135L3N7"/>
<evidence type="ECO:0000256" key="1">
    <source>
        <dbReference type="ARBA" id="ARBA00038058"/>
    </source>
</evidence>
<dbReference type="EMBL" id="LSKU01000001">
    <property type="protein sequence ID" value="KXG43612.1"/>
    <property type="molecule type" value="Genomic_DNA"/>
</dbReference>
<dbReference type="Gene3D" id="3.40.50.300">
    <property type="entry name" value="P-loop containing nucleotide triphosphate hydrolases"/>
    <property type="match status" value="1"/>
</dbReference>
<proteinExistence type="inferred from homology"/>
<evidence type="ECO:0000259" key="2">
    <source>
        <dbReference type="SMART" id="SM00491"/>
    </source>
</evidence>
<evidence type="ECO:0000313" key="4">
    <source>
        <dbReference type="Proteomes" id="UP000070352"/>
    </source>
</evidence>
<dbReference type="SUPFAM" id="SSF52540">
    <property type="entry name" value="P-loop containing nucleoside triphosphate hydrolases"/>
    <property type="match status" value="1"/>
</dbReference>
<dbReference type="PANTHER" id="PTHR11472:SF34">
    <property type="entry name" value="REGULATOR OF TELOMERE ELONGATION HELICASE 1"/>
    <property type="match status" value="1"/>
</dbReference>
<accession>A0A135L3N7</accession>
<dbReference type="GO" id="GO:0006139">
    <property type="term" value="P:nucleobase-containing compound metabolic process"/>
    <property type="evidence" value="ECO:0007669"/>
    <property type="project" value="InterPro"/>
</dbReference>
<dbReference type="InterPro" id="IPR027417">
    <property type="entry name" value="P-loop_NTPase"/>
</dbReference>
<dbReference type="InterPro" id="IPR045028">
    <property type="entry name" value="DinG/Rad3-like"/>
</dbReference>
<evidence type="ECO:0000313" key="3">
    <source>
        <dbReference type="EMBL" id="KXG43612.1"/>
    </source>
</evidence>
<dbReference type="GO" id="GO:0005524">
    <property type="term" value="F:ATP binding"/>
    <property type="evidence" value="ECO:0007669"/>
    <property type="project" value="InterPro"/>
</dbReference>
<dbReference type="GO" id="GO:0003676">
    <property type="term" value="F:nucleic acid binding"/>
    <property type="evidence" value="ECO:0007669"/>
    <property type="project" value="InterPro"/>
</dbReference>
<dbReference type="PANTHER" id="PTHR11472">
    <property type="entry name" value="DNA REPAIR DEAD HELICASE RAD3/XP-D SUBFAMILY MEMBER"/>
    <property type="match status" value="1"/>
</dbReference>